<feature type="transmembrane region" description="Helical" evidence="6">
    <location>
        <begin position="291"/>
        <end position="310"/>
    </location>
</feature>
<dbReference type="PANTHER" id="PTHR43124:SF3">
    <property type="entry name" value="CHLORAMPHENICOL EFFLUX PUMP RV0191"/>
    <property type="match status" value="1"/>
</dbReference>
<keyword evidence="3 6" id="KW-0812">Transmembrane</keyword>
<evidence type="ECO:0000256" key="4">
    <source>
        <dbReference type="ARBA" id="ARBA00022989"/>
    </source>
</evidence>
<dbReference type="InterPro" id="IPR020846">
    <property type="entry name" value="MFS_dom"/>
</dbReference>
<dbReference type="InterPro" id="IPR011701">
    <property type="entry name" value="MFS"/>
</dbReference>
<accession>A0AAW7M175</accession>
<keyword evidence="9" id="KW-1185">Reference proteome</keyword>
<feature type="transmembrane region" description="Helical" evidence="6">
    <location>
        <begin position="382"/>
        <end position="402"/>
    </location>
</feature>
<evidence type="ECO:0000256" key="5">
    <source>
        <dbReference type="ARBA" id="ARBA00023136"/>
    </source>
</evidence>
<dbReference type="GO" id="GO:0022857">
    <property type="term" value="F:transmembrane transporter activity"/>
    <property type="evidence" value="ECO:0007669"/>
    <property type="project" value="InterPro"/>
</dbReference>
<evidence type="ECO:0000259" key="7">
    <source>
        <dbReference type="PROSITE" id="PS50850"/>
    </source>
</evidence>
<keyword evidence="5 6" id="KW-0472">Membrane</keyword>
<dbReference type="EMBL" id="JAUHPX010000001">
    <property type="protein sequence ID" value="MDN4487079.1"/>
    <property type="molecule type" value="Genomic_DNA"/>
</dbReference>
<feature type="domain" description="Major facilitator superfamily (MFS) profile" evidence="7">
    <location>
        <begin position="25"/>
        <end position="404"/>
    </location>
</feature>
<feature type="transmembrane region" description="Helical" evidence="6">
    <location>
        <begin position="122"/>
        <end position="146"/>
    </location>
</feature>
<feature type="transmembrane region" description="Helical" evidence="6">
    <location>
        <begin position="64"/>
        <end position="88"/>
    </location>
</feature>
<dbReference type="InterPro" id="IPR050189">
    <property type="entry name" value="MFS_Efflux_Transporters"/>
</dbReference>
<comment type="caution">
    <text evidence="8">The sequence shown here is derived from an EMBL/GenBank/DDBJ whole genome shotgun (WGS) entry which is preliminary data.</text>
</comment>
<gene>
    <name evidence="8" type="ORF">QQX10_02745</name>
</gene>
<name>A0AAW7M175_9MICO</name>
<keyword evidence="4 6" id="KW-1133">Transmembrane helix</keyword>
<dbReference type="CDD" id="cd17324">
    <property type="entry name" value="MFS_NepI_like"/>
    <property type="match status" value="1"/>
</dbReference>
<dbReference type="InterPro" id="IPR036259">
    <property type="entry name" value="MFS_trans_sf"/>
</dbReference>
<reference evidence="8" key="1">
    <citation type="submission" date="2023-06" db="EMBL/GenBank/DDBJ databases">
        <title>Sysu t00039.</title>
        <authorList>
            <person name="Gao L."/>
            <person name="Fang B.-Z."/>
            <person name="Li W.-J."/>
        </authorList>
    </citation>
    <scope>NUCLEOTIDE SEQUENCE</scope>
    <source>
        <strain evidence="8">SYSU T00039</strain>
    </source>
</reference>
<dbReference type="Pfam" id="PF07690">
    <property type="entry name" value="MFS_1"/>
    <property type="match status" value="1"/>
</dbReference>
<feature type="transmembrane region" description="Helical" evidence="6">
    <location>
        <begin position="153"/>
        <end position="171"/>
    </location>
</feature>
<dbReference type="Gene3D" id="1.20.1250.20">
    <property type="entry name" value="MFS general substrate transporter like domains"/>
    <property type="match status" value="2"/>
</dbReference>
<dbReference type="PANTHER" id="PTHR43124">
    <property type="entry name" value="PURINE EFFLUX PUMP PBUE"/>
    <property type="match status" value="1"/>
</dbReference>
<feature type="transmembrane region" description="Helical" evidence="6">
    <location>
        <begin position="183"/>
        <end position="203"/>
    </location>
</feature>
<feature type="transmembrane region" description="Helical" evidence="6">
    <location>
        <begin position="23"/>
        <end position="44"/>
    </location>
</feature>
<protein>
    <submittedName>
        <fullName evidence="8">MFS transporter</fullName>
    </submittedName>
</protein>
<dbReference type="PROSITE" id="PS50850">
    <property type="entry name" value="MFS"/>
    <property type="match status" value="1"/>
</dbReference>
<evidence type="ECO:0000256" key="2">
    <source>
        <dbReference type="ARBA" id="ARBA00022475"/>
    </source>
</evidence>
<feature type="transmembrane region" description="Helical" evidence="6">
    <location>
        <begin position="357"/>
        <end position="376"/>
    </location>
</feature>
<dbReference type="RefSeq" id="WP_301120214.1">
    <property type="nucleotide sequence ID" value="NZ_JAUHPX010000001.1"/>
</dbReference>
<evidence type="ECO:0000313" key="8">
    <source>
        <dbReference type="EMBL" id="MDN4487079.1"/>
    </source>
</evidence>
<proteinExistence type="predicted"/>
<evidence type="ECO:0000256" key="1">
    <source>
        <dbReference type="ARBA" id="ARBA00004651"/>
    </source>
</evidence>
<comment type="subcellular location">
    <subcellularLocation>
        <location evidence="1">Cell membrane</location>
        <topology evidence="1">Multi-pass membrane protein</topology>
    </subcellularLocation>
</comment>
<sequence>MTALPPASEAGAPRWLLPRTAHAAHPGLVLAGFVIAGLAIGLSQQGAAGVIQDQVRSFGTTVDMIGYTIVAYALGVVVGAPVLMVGLARWNRRRLLLAMSAVFVVTSLLTVIAPSVQALLVIRFLAGLPHGALLGTALYVGVLVLGQERRGQVIATVMYGLTAATVIGVPGMQWLSEAAGWRLSYVVVTVVGLAGFGLMWAFVPSVPGAAGGGFRLEMAALRGRLLWTAIITVTVGFAGLGAVQSYMVPLLEETNGFATSTVTLVLAVFGVGMTAGAFVGGRLTDWSVVGTARLSLAGIAIMLAVLGVVGDDGWPVVPALVLLGVCIQTFSQAAQAHLMDVVHTSPSLGAALAHSSLNAATVVGTGLGAVVIGAGLGYLAPAWIAMALALVALVLAFLGPGYRGAR</sequence>
<feature type="transmembrane region" description="Helical" evidence="6">
    <location>
        <begin position="316"/>
        <end position="336"/>
    </location>
</feature>
<feature type="transmembrane region" description="Helical" evidence="6">
    <location>
        <begin position="224"/>
        <end position="245"/>
    </location>
</feature>
<keyword evidence="2" id="KW-1003">Cell membrane</keyword>
<dbReference type="GO" id="GO:0005886">
    <property type="term" value="C:plasma membrane"/>
    <property type="evidence" value="ECO:0007669"/>
    <property type="project" value="UniProtKB-SubCell"/>
</dbReference>
<dbReference type="AlphaFoldDB" id="A0AAW7M175"/>
<evidence type="ECO:0000256" key="6">
    <source>
        <dbReference type="SAM" id="Phobius"/>
    </source>
</evidence>
<evidence type="ECO:0000256" key="3">
    <source>
        <dbReference type="ARBA" id="ARBA00022692"/>
    </source>
</evidence>
<dbReference type="SUPFAM" id="SSF103473">
    <property type="entry name" value="MFS general substrate transporter"/>
    <property type="match status" value="1"/>
</dbReference>
<feature type="transmembrane region" description="Helical" evidence="6">
    <location>
        <begin position="257"/>
        <end position="279"/>
    </location>
</feature>
<evidence type="ECO:0000313" key="9">
    <source>
        <dbReference type="Proteomes" id="UP001172737"/>
    </source>
</evidence>
<feature type="transmembrane region" description="Helical" evidence="6">
    <location>
        <begin position="95"/>
        <end position="116"/>
    </location>
</feature>
<dbReference type="Proteomes" id="UP001172737">
    <property type="component" value="Unassembled WGS sequence"/>
</dbReference>
<organism evidence="8 9">
    <name type="scientific">Demequina lignilytica</name>
    <dbReference type="NCBI Taxonomy" id="3051663"/>
    <lineage>
        <taxon>Bacteria</taxon>
        <taxon>Bacillati</taxon>
        <taxon>Actinomycetota</taxon>
        <taxon>Actinomycetes</taxon>
        <taxon>Micrococcales</taxon>
        <taxon>Demequinaceae</taxon>
        <taxon>Demequina</taxon>
    </lineage>
</organism>